<organism evidence="1 2">
    <name type="scientific">Candidatus Daviesbacteria bacterium RIFCSPHIGHO2_12_FULL_37_11</name>
    <dbReference type="NCBI Taxonomy" id="1797777"/>
    <lineage>
        <taxon>Bacteria</taxon>
        <taxon>Candidatus Daviesiibacteriota</taxon>
    </lineage>
</organism>
<name>A0A1F5KE76_9BACT</name>
<sequence length="128" mass="14607">MIEPIDSTEIQPQKIVLEGGVLEPIMDIVKEKEGYRYTVRVLAKEKGSDWLKQSIYYLKPDSDESKIGTVERYVHAFYLQGDIYDTSGSVDVLPEGTTYQLEQTNNPDNTQNTILTLTLPHKIPKINF</sequence>
<dbReference type="EMBL" id="MFDE01000003">
    <property type="protein sequence ID" value="OGE39246.1"/>
    <property type="molecule type" value="Genomic_DNA"/>
</dbReference>
<dbReference type="AlphaFoldDB" id="A0A1F5KE76"/>
<gene>
    <name evidence="1" type="ORF">A3F00_04130</name>
</gene>
<dbReference type="Proteomes" id="UP000176527">
    <property type="component" value="Unassembled WGS sequence"/>
</dbReference>
<protein>
    <submittedName>
        <fullName evidence="1">Uncharacterized protein</fullName>
    </submittedName>
</protein>
<evidence type="ECO:0000313" key="1">
    <source>
        <dbReference type="EMBL" id="OGE39246.1"/>
    </source>
</evidence>
<proteinExistence type="predicted"/>
<comment type="caution">
    <text evidence="1">The sequence shown here is derived from an EMBL/GenBank/DDBJ whole genome shotgun (WGS) entry which is preliminary data.</text>
</comment>
<evidence type="ECO:0000313" key="2">
    <source>
        <dbReference type="Proteomes" id="UP000176527"/>
    </source>
</evidence>
<reference evidence="1 2" key="1">
    <citation type="journal article" date="2016" name="Nat. Commun.">
        <title>Thousands of microbial genomes shed light on interconnected biogeochemical processes in an aquifer system.</title>
        <authorList>
            <person name="Anantharaman K."/>
            <person name="Brown C.T."/>
            <person name="Hug L.A."/>
            <person name="Sharon I."/>
            <person name="Castelle C.J."/>
            <person name="Probst A.J."/>
            <person name="Thomas B.C."/>
            <person name="Singh A."/>
            <person name="Wilkins M.J."/>
            <person name="Karaoz U."/>
            <person name="Brodie E.L."/>
            <person name="Williams K.H."/>
            <person name="Hubbard S.S."/>
            <person name="Banfield J.F."/>
        </authorList>
    </citation>
    <scope>NUCLEOTIDE SEQUENCE [LARGE SCALE GENOMIC DNA]</scope>
</reference>
<accession>A0A1F5KE76</accession>